<feature type="region of interest" description="Disordered" evidence="1">
    <location>
        <begin position="216"/>
        <end position="243"/>
    </location>
</feature>
<dbReference type="OrthoDB" id="10631551at2759"/>
<evidence type="ECO:0000256" key="1">
    <source>
        <dbReference type="SAM" id="MobiDB-lite"/>
    </source>
</evidence>
<dbReference type="EMBL" id="KB445793">
    <property type="protein sequence ID" value="EMD40102.1"/>
    <property type="molecule type" value="Genomic_DNA"/>
</dbReference>
<keyword evidence="3" id="KW-1185">Reference proteome</keyword>
<evidence type="ECO:0000313" key="3">
    <source>
        <dbReference type="Proteomes" id="UP000016930"/>
    </source>
</evidence>
<proteinExistence type="predicted"/>
<feature type="region of interest" description="Disordered" evidence="1">
    <location>
        <begin position="339"/>
        <end position="360"/>
    </location>
</feature>
<gene>
    <name evidence="2" type="ORF">CERSUDRAFT_71895</name>
</gene>
<feature type="region of interest" description="Disordered" evidence="1">
    <location>
        <begin position="51"/>
        <end position="117"/>
    </location>
</feature>
<dbReference type="Proteomes" id="UP000016930">
    <property type="component" value="Unassembled WGS sequence"/>
</dbReference>
<protein>
    <submittedName>
        <fullName evidence="2">Uncharacterized protein</fullName>
    </submittedName>
</protein>
<dbReference type="HOGENOM" id="CLU_769464_0_0_1"/>
<sequence length="360" mass="38791">MAAFAMNHLLAISSSIFTKHNAQGDIIKATISPVGTLGVHSLSIGHDGKYEITNASKGRNPGRATPGHTPYPRRNSASSITSNTSYGSFSSQQSSHTSSFSSNQSTSPTSSPATNGSRLSWWSTRYRCTLANDNEAPDLRYDNQKDSGPSWAKKVGGWSVPVQGSYPGSDPEDIDEDDTFADDEVDDENNIAVSCANALLDDEDEDSAPVVWRRVRGRIPTPAPQKTRLSVLQGKDDEDDNDESYLELEDDDVDQDAEEAVVSEGSETRDVQVGESRSRGSLISVGDERRDVKTITGSVDTDLLLDPITLSLPTLPPQFKLNASSWAADFDAVPYAEGQHGRAPLVSGGSYSPPHEDRAV</sequence>
<feature type="region of interest" description="Disordered" evidence="1">
    <location>
        <begin position="136"/>
        <end position="186"/>
    </location>
</feature>
<organism evidence="2 3">
    <name type="scientific">Ceriporiopsis subvermispora (strain B)</name>
    <name type="common">White-rot fungus</name>
    <name type="synonym">Gelatoporia subvermispora</name>
    <dbReference type="NCBI Taxonomy" id="914234"/>
    <lineage>
        <taxon>Eukaryota</taxon>
        <taxon>Fungi</taxon>
        <taxon>Dikarya</taxon>
        <taxon>Basidiomycota</taxon>
        <taxon>Agaricomycotina</taxon>
        <taxon>Agaricomycetes</taxon>
        <taxon>Polyporales</taxon>
        <taxon>Gelatoporiaceae</taxon>
        <taxon>Gelatoporia</taxon>
    </lineage>
</organism>
<dbReference type="AlphaFoldDB" id="M2RNT2"/>
<reference evidence="2 3" key="1">
    <citation type="journal article" date="2012" name="Proc. Natl. Acad. Sci. U.S.A.">
        <title>Comparative genomics of Ceriporiopsis subvermispora and Phanerochaete chrysosporium provide insight into selective ligninolysis.</title>
        <authorList>
            <person name="Fernandez-Fueyo E."/>
            <person name="Ruiz-Duenas F.J."/>
            <person name="Ferreira P."/>
            <person name="Floudas D."/>
            <person name="Hibbett D.S."/>
            <person name="Canessa P."/>
            <person name="Larrondo L.F."/>
            <person name="James T.Y."/>
            <person name="Seelenfreund D."/>
            <person name="Lobos S."/>
            <person name="Polanco R."/>
            <person name="Tello M."/>
            <person name="Honda Y."/>
            <person name="Watanabe T."/>
            <person name="Watanabe T."/>
            <person name="Ryu J.S."/>
            <person name="Kubicek C.P."/>
            <person name="Schmoll M."/>
            <person name="Gaskell J."/>
            <person name="Hammel K.E."/>
            <person name="St John F.J."/>
            <person name="Vanden Wymelenberg A."/>
            <person name="Sabat G."/>
            <person name="Splinter BonDurant S."/>
            <person name="Syed K."/>
            <person name="Yadav J.S."/>
            <person name="Doddapaneni H."/>
            <person name="Subramanian V."/>
            <person name="Lavin J.L."/>
            <person name="Oguiza J.A."/>
            <person name="Perez G."/>
            <person name="Pisabarro A.G."/>
            <person name="Ramirez L."/>
            <person name="Santoyo F."/>
            <person name="Master E."/>
            <person name="Coutinho P.M."/>
            <person name="Henrissat B."/>
            <person name="Lombard V."/>
            <person name="Magnuson J.K."/>
            <person name="Kuees U."/>
            <person name="Hori C."/>
            <person name="Igarashi K."/>
            <person name="Samejima M."/>
            <person name="Held B.W."/>
            <person name="Barry K.W."/>
            <person name="LaButti K.M."/>
            <person name="Lapidus A."/>
            <person name="Lindquist E.A."/>
            <person name="Lucas S.M."/>
            <person name="Riley R."/>
            <person name="Salamov A.A."/>
            <person name="Hoffmeister D."/>
            <person name="Schwenk D."/>
            <person name="Hadar Y."/>
            <person name="Yarden O."/>
            <person name="de Vries R.P."/>
            <person name="Wiebenga A."/>
            <person name="Stenlid J."/>
            <person name="Eastwood D."/>
            <person name="Grigoriev I.V."/>
            <person name="Berka R.M."/>
            <person name="Blanchette R.A."/>
            <person name="Kersten P."/>
            <person name="Martinez A.T."/>
            <person name="Vicuna R."/>
            <person name="Cullen D."/>
        </authorList>
    </citation>
    <scope>NUCLEOTIDE SEQUENCE [LARGE SCALE GENOMIC DNA]</scope>
    <source>
        <strain evidence="2 3">B</strain>
    </source>
</reference>
<feature type="compositionally biased region" description="Acidic residues" evidence="1">
    <location>
        <begin position="170"/>
        <end position="186"/>
    </location>
</feature>
<evidence type="ECO:0000313" key="2">
    <source>
        <dbReference type="EMBL" id="EMD40102.1"/>
    </source>
</evidence>
<name>M2RNT2_CERS8</name>
<feature type="compositionally biased region" description="Low complexity" evidence="1">
    <location>
        <begin position="76"/>
        <end position="117"/>
    </location>
</feature>
<accession>M2RNT2</accession>